<dbReference type="InterPro" id="IPR001683">
    <property type="entry name" value="PX_dom"/>
</dbReference>
<dbReference type="SMART" id="SM00326">
    <property type="entry name" value="SH3"/>
    <property type="match status" value="1"/>
</dbReference>
<dbReference type="CDD" id="cd07626">
    <property type="entry name" value="BAR_SNX9_like"/>
    <property type="match status" value="1"/>
</dbReference>
<dbReference type="GO" id="GO:0030659">
    <property type="term" value="C:cytoplasmic vesicle membrane"/>
    <property type="evidence" value="ECO:0007669"/>
    <property type="project" value="UniProtKB-SubCell"/>
</dbReference>
<keyword evidence="10" id="KW-1185">Reference proteome</keyword>
<dbReference type="STRING" id="597456.A0A0L7R3B0"/>
<sequence length="589" mass="68038">MEGRQVCKPARKTKVIHVVSLTLTESLHYDSFFYKAVKDNLVVFRVYVCHAHVRFFFQVRALYDFTGEPGTAELSITAGEVLTVMRDNVGDGWCEGFNQSGKSGLFPAAYVQTVETTASAPNAMTSSQQSSGDYWDDDWDDDSEVGQTQAYVPQQQQQQLQHMIQLPQQHSVDYGDSVSMQTYHSVIPERPIPNIPKKNNKFSTLIKSGEDSFLLGMKVANVPESEKIYIDEIENGRYRWAPRGDSYNCVVTSPKKGSKLKGLKSFIVYQLTPTFNNIQVSRRYKHFDWLRERLEEKYCFIPIPPLPDKQISGRYEEQFIEHRRTQLQEFVDYVCRHPVLARSRVWEHFMTCTDEKRWKAGKRQAEKDELLGETYFNAIQCPETSLDVIKVEIQTDAFSRFINGLDPVVKNFMAMAVDQTKKSQALYKREFQKISQCFSALGHALEGDDSSRGRLTYALKVTGDAYNDIGKLYEEQPKFDWEPLADKFHIYRGIISSFPEVISIHKTAVQKRKDCERLVSENKMELQQLRDLSQRTDVMARALLAEEMHFQTEQEIHLTQAMKTHLTEQITFYQKIVDKLREALNAYEG</sequence>
<dbReference type="CDD" id="cd06862">
    <property type="entry name" value="PX_SNX9_18_like"/>
    <property type="match status" value="1"/>
</dbReference>
<dbReference type="GO" id="GO:0097320">
    <property type="term" value="P:plasma membrane tubulation"/>
    <property type="evidence" value="ECO:0007669"/>
    <property type="project" value="TreeGrafter"/>
</dbReference>
<dbReference type="GO" id="GO:0005886">
    <property type="term" value="C:plasma membrane"/>
    <property type="evidence" value="ECO:0007669"/>
    <property type="project" value="TreeGrafter"/>
</dbReference>
<evidence type="ECO:0000256" key="5">
    <source>
        <dbReference type="ARBA" id="ARBA00023329"/>
    </source>
</evidence>
<feature type="domain" description="SH3" evidence="7">
    <location>
        <begin position="54"/>
        <end position="116"/>
    </location>
</feature>
<dbReference type="PANTHER" id="PTHR45827:SF1">
    <property type="entry name" value="SORTING NEXIN"/>
    <property type="match status" value="1"/>
</dbReference>
<comment type="subcellular location">
    <subcellularLocation>
        <location evidence="1">Cytoplasmic vesicle membrane</location>
    </subcellularLocation>
</comment>
<gene>
    <name evidence="9" type="ORF">WH47_09845</name>
</gene>
<dbReference type="SUPFAM" id="SSF64268">
    <property type="entry name" value="PX domain"/>
    <property type="match status" value="1"/>
</dbReference>
<dbReference type="InterPro" id="IPR027267">
    <property type="entry name" value="AH/BAR_dom_sf"/>
</dbReference>
<dbReference type="OrthoDB" id="10254720at2759"/>
<name>A0A0L7R3B0_9HYME</name>
<dbReference type="GO" id="GO:0016197">
    <property type="term" value="P:endosomal transport"/>
    <property type="evidence" value="ECO:0007669"/>
    <property type="project" value="TreeGrafter"/>
</dbReference>
<dbReference type="PRINTS" id="PR00452">
    <property type="entry name" value="SH3DOMAIN"/>
</dbReference>
<dbReference type="CDD" id="cd11763">
    <property type="entry name" value="SH3_SNX9_like"/>
    <property type="match status" value="1"/>
</dbReference>
<dbReference type="InterPro" id="IPR019497">
    <property type="entry name" value="Sorting_nexin_WASP-bd-dom"/>
</dbReference>
<keyword evidence="3 6" id="KW-0728">SH3 domain</keyword>
<evidence type="ECO:0000259" key="8">
    <source>
        <dbReference type="PROSITE" id="PS50195"/>
    </source>
</evidence>
<dbReference type="InterPro" id="IPR036871">
    <property type="entry name" value="PX_dom_sf"/>
</dbReference>
<keyword evidence="4" id="KW-0472">Membrane</keyword>
<evidence type="ECO:0000256" key="2">
    <source>
        <dbReference type="ARBA" id="ARBA00010883"/>
    </source>
</evidence>
<proteinExistence type="inferred from homology"/>
<evidence type="ECO:0000256" key="6">
    <source>
        <dbReference type="PROSITE-ProRule" id="PRU00192"/>
    </source>
</evidence>
<dbReference type="Proteomes" id="UP000053825">
    <property type="component" value="Unassembled WGS sequence"/>
</dbReference>
<evidence type="ECO:0000256" key="4">
    <source>
        <dbReference type="ARBA" id="ARBA00023136"/>
    </source>
</evidence>
<keyword evidence="5" id="KW-0968">Cytoplasmic vesicle</keyword>
<dbReference type="InterPro" id="IPR001452">
    <property type="entry name" value="SH3_domain"/>
</dbReference>
<evidence type="ECO:0000313" key="9">
    <source>
        <dbReference type="EMBL" id="KOC65266.1"/>
    </source>
</evidence>
<dbReference type="SMART" id="SM00312">
    <property type="entry name" value="PX"/>
    <property type="match status" value="1"/>
</dbReference>
<dbReference type="FunFam" id="3.30.1520.10:FF:000004">
    <property type="entry name" value="Sorting nexin"/>
    <property type="match status" value="1"/>
</dbReference>
<dbReference type="PROSITE" id="PS50002">
    <property type="entry name" value="SH3"/>
    <property type="match status" value="1"/>
</dbReference>
<dbReference type="Pfam" id="PF10456">
    <property type="entry name" value="BAR_3_WASP_bdg"/>
    <property type="match status" value="1"/>
</dbReference>
<dbReference type="Gene3D" id="3.30.1520.10">
    <property type="entry name" value="Phox-like domain"/>
    <property type="match status" value="1"/>
</dbReference>
<organism evidence="9 10">
    <name type="scientific">Habropoda laboriosa</name>
    <dbReference type="NCBI Taxonomy" id="597456"/>
    <lineage>
        <taxon>Eukaryota</taxon>
        <taxon>Metazoa</taxon>
        <taxon>Ecdysozoa</taxon>
        <taxon>Arthropoda</taxon>
        <taxon>Hexapoda</taxon>
        <taxon>Insecta</taxon>
        <taxon>Pterygota</taxon>
        <taxon>Neoptera</taxon>
        <taxon>Endopterygota</taxon>
        <taxon>Hymenoptera</taxon>
        <taxon>Apocrita</taxon>
        <taxon>Aculeata</taxon>
        <taxon>Apoidea</taxon>
        <taxon>Anthophila</taxon>
        <taxon>Apidae</taxon>
        <taxon>Habropoda</taxon>
    </lineage>
</organism>
<evidence type="ECO:0000256" key="3">
    <source>
        <dbReference type="ARBA" id="ARBA00022443"/>
    </source>
</evidence>
<dbReference type="GO" id="GO:0006897">
    <property type="term" value="P:endocytosis"/>
    <property type="evidence" value="ECO:0007669"/>
    <property type="project" value="TreeGrafter"/>
</dbReference>
<evidence type="ECO:0000256" key="1">
    <source>
        <dbReference type="ARBA" id="ARBA00004156"/>
    </source>
</evidence>
<reference evidence="9 10" key="1">
    <citation type="submission" date="2015-07" db="EMBL/GenBank/DDBJ databases">
        <title>The genome of Habropoda laboriosa.</title>
        <authorList>
            <person name="Pan H."/>
            <person name="Kapheim K."/>
        </authorList>
    </citation>
    <scope>NUCLEOTIDE SEQUENCE [LARGE SCALE GENOMIC DNA]</scope>
    <source>
        <strain evidence="9">0110345459</strain>
    </source>
</reference>
<dbReference type="SUPFAM" id="SSF50044">
    <property type="entry name" value="SH3-domain"/>
    <property type="match status" value="1"/>
</dbReference>
<comment type="similarity">
    <text evidence="2">Belongs to the sorting nexin family.</text>
</comment>
<dbReference type="InterPro" id="IPR036028">
    <property type="entry name" value="SH3-like_dom_sf"/>
</dbReference>
<dbReference type="PROSITE" id="PS50195">
    <property type="entry name" value="PX"/>
    <property type="match status" value="1"/>
</dbReference>
<dbReference type="PANTHER" id="PTHR45827">
    <property type="entry name" value="SORTING NEXIN"/>
    <property type="match status" value="1"/>
</dbReference>
<dbReference type="Pfam" id="PF14604">
    <property type="entry name" value="SH3_9"/>
    <property type="match status" value="1"/>
</dbReference>
<dbReference type="Pfam" id="PF00787">
    <property type="entry name" value="PX"/>
    <property type="match status" value="1"/>
</dbReference>
<dbReference type="Gene3D" id="1.20.1270.60">
    <property type="entry name" value="Arfaptin homology (AH) domain/BAR domain"/>
    <property type="match status" value="1"/>
</dbReference>
<feature type="domain" description="PX" evidence="8">
    <location>
        <begin position="247"/>
        <end position="356"/>
    </location>
</feature>
<evidence type="ECO:0000259" key="7">
    <source>
        <dbReference type="PROSITE" id="PS50002"/>
    </source>
</evidence>
<accession>A0A0L7R3B0</accession>
<dbReference type="GO" id="GO:0035091">
    <property type="term" value="F:phosphatidylinositol binding"/>
    <property type="evidence" value="ECO:0007669"/>
    <property type="project" value="InterPro"/>
</dbReference>
<dbReference type="Gene3D" id="2.30.30.40">
    <property type="entry name" value="SH3 Domains"/>
    <property type="match status" value="1"/>
</dbReference>
<dbReference type="AlphaFoldDB" id="A0A0L7R3B0"/>
<protein>
    <submittedName>
        <fullName evidence="9">Sorting nexin-33</fullName>
    </submittedName>
</protein>
<evidence type="ECO:0000313" key="10">
    <source>
        <dbReference type="Proteomes" id="UP000053825"/>
    </source>
</evidence>
<dbReference type="EMBL" id="KQ414663">
    <property type="protein sequence ID" value="KOC65266.1"/>
    <property type="molecule type" value="Genomic_DNA"/>
</dbReference>